<dbReference type="PANTHER" id="PTHR47219">
    <property type="entry name" value="RAB GTPASE-ACTIVATING PROTEIN 1-LIKE"/>
    <property type="match status" value="1"/>
</dbReference>
<evidence type="ECO:0000313" key="5">
    <source>
        <dbReference type="Proteomes" id="UP001374579"/>
    </source>
</evidence>
<dbReference type="FunFam" id="1.10.8.270:FF:000007">
    <property type="entry name" value="TBC1 domain family member 10A"/>
    <property type="match status" value="1"/>
</dbReference>
<evidence type="ECO:0000259" key="3">
    <source>
        <dbReference type="PROSITE" id="PS50086"/>
    </source>
</evidence>
<sequence>MADAQPEARYMDWEEGDGDPNGHTPGDSKNSANGFPIPPPTQTDRYGFLGGNQYTDPEEDKRTPPEVLRKRELKWLDMFENWEKWMSKRFKKVKDRCRKGIPPALRARAWQYLCGGKFQMEQNPGKYEEYLKHPGDLKYLDDIKKDLHRQFPNHEMFLSKGGHGQTDLFSVLKAYTIYNPQDGYCQAQAPIAAVLLMHMPAEQAFWCLVAICDKYITGYFSPGLEAIQLDGEVLFGLVKKTSPSIYKHLKKQCVEPIMYMTEWFMCIFTRNLSWGCVLRLWDVFLCEGVKVLFRTALLVMRTVLGAPEKMAECPSFYETVEKLRLRQMPPELLDEEYITREALKISVTDRDMEREHHKQITRRKAAKDSKGDASKKKKT</sequence>
<gene>
    <name evidence="4" type="ORF">V1264_022585</name>
</gene>
<evidence type="ECO:0000256" key="1">
    <source>
        <dbReference type="ARBA" id="ARBA00022468"/>
    </source>
</evidence>
<comment type="caution">
    <text evidence="4">The sequence shown here is derived from an EMBL/GenBank/DDBJ whole genome shotgun (WGS) entry which is preliminary data.</text>
</comment>
<dbReference type="GO" id="GO:0031267">
    <property type="term" value="F:small GTPase binding"/>
    <property type="evidence" value="ECO:0007669"/>
    <property type="project" value="TreeGrafter"/>
</dbReference>
<dbReference type="AlphaFoldDB" id="A0AAN9AKN1"/>
<dbReference type="Gene3D" id="1.10.10.750">
    <property type="entry name" value="Ypt/Rab-GAP domain of gyp1p, domain 1"/>
    <property type="match status" value="1"/>
</dbReference>
<keyword evidence="5" id="KW-1185">Reference proteome</keyword>
<feature type="compositionally biased region" description="Basic and acidic residues" evidence="2">
    <location>
        <begin position="349"/>
        <end position="358"/>
    </location>
</feature>
<evidence type="ECO:0000313" key="4">
    <source>
        <dbReference type="EMBL" id="KAK7088695.1"/>
    </source>
</evidence>
<dbReference type="InterPro" id="IPR050302">
    <property type="entry name" value="Rab_GAP_TBC_domain"/>
</dbReference>
<dbReference type="InterPro" id="IPR000195">
    <property type="entry name" value="Rab-GAP-TBC_dom"/>
</dbReference>
<reference evidence="4 5" key="1">
    <citation type="submission" date="2024-02" db="EMBL/GenBank/DDBJ databases">
        <title>Chromosome-scale genome assembly of the rough periwinkle Littorina saxatilis.</title>
        <authorList>
            <person name="De Jode A."/>
            <person name="Faria R."/>
            <person name="Formenti G."/>
            <person name="Sims Y."/>
            <person name="Smith T.P."/>
            <person name="Tracey A."/>
            <person name="Wood J.M.D."/>
            <person name="Zagrodzka Z.B."/>
            <person name="Johannesson K."/>
            <person name="Butlin R.K."/>
            <person name="Leder E.H."/>
        </authorList>
    </citation>
    <scope>NUCLEOTIDE SEQUENCE [LARGE SCALE GENOMIC DNA]</scope>
    <source>
        <strain evidence="4">Snail1</strain>
        <tissue evidence="4">Muscle</tissue>
    </source>
</reference>
<dbReference type="PROSITE" id="PS50086">
    <property type="entry name" value="TBC_RABGAP"/>
    <property type="match status" value="1"/>
</dbReference>
<dbReference type="Pfam" id="PF00566">
    <property type="entry name" value="RabGAP-TBC"/>
    <property type="match status" value="1"/>
</dbReference>
<dbReference type="PANTHER" id="PTHR47219:SF4">
    <property type="entry name" value="TBC1 DOMAIN FAMILY MEMBER 10A"/>
    <property type="match status" value="1"/>
</dbReference>
<dbReference type="InterPro" id="IPR035969">
    <property type="entry name" value="Rab-GAP_TBC_sf"/>
</dbReference>
<accession>A0AAN9AKN1</accession>
<feature type="region of interest" description="Disordered" evidence="2">
    <location>
        <begin position="1"/>
        <end position="66"/>
    </location>
</feature>
<dbReference type="Gene3D" id="1.10.472.80">
    <property type="entry name" value="Ypt/Rab-GAP domain of gyp1p, domain 3"/>
    <property type="match status" value="1"/>
</dbReference>
<proteinExistence type="predicted"/>
<name>A0AAN9AKN1_9CAEN</name>
<feature type="domain" description="Rab-GAP TBC" evidence="3">
    <location>
        <begin position="100"/>
        <end position="288"/>
    </location>
</feature>
<feature type="region of interest" description="Disordered" evidence="2">
    <location>
        <begin position="349"/>
        <end position="379"/>
    </location>
</feature>
<feature type="compositionally biased region" description="Basic and acidic residues" evidence="2">
    <location>
        <begin position="366"/>
        <end position="379"/>
    </location>
</feature>
<dbReference type="FunFam" id="1.10.472.80:FF:000008">
    <property type="entry name" value="TBC1 domain family member 10A"/>
    <property type="match status" value="1"/>
</dbReference>
<keyword evidence="1" id="KW-0343">GTPase activation</keyword>
<evidence type="ECO:0000256" key="2">
    <source>
        <dbReference type="SAM" id="MobiDB-lite"/>
    </source>
</evidence>
<dbReference type="GO" id="GO:0005886">
    <property type="term" value="C:plasma membrane"/>
    <property type="evidence" value="ECO:0007669"/>
    <property type="project" value="UniProtKB-ARBA"/>
</dbReference>
<organism evidence="4 5">
    <name type="scientific">Littorina saxatilis</name>
    <dbReference type="NCBI Taxonomy" id="31220"/>
    <lineage>
        <taxon>Eukaryota</taxon>
        <taxon>Metazoa</taxon>
        <taxon>Spiralia</taxon>
        <taxon>Lophotrochozoa</taxon>
        <taxon>Mollusca</taxon>
        <taxon>Gastropoda</taxon>
        <taxon>Caenogastropoda</taxon>
        <taxon>Littorinimorpha</taxon>
        <taxon>Littorinoidea</taxon>
        <taxon>Littorinidae</taxon>
        <taxon>Littorina</taxon>
    </lineage>
</organism>
<dbReference type="GO" id="GO:0005096">
    <property type="term" value="F:GTPase activator activity"/>
    <property type="evidence" value="ECO:0007669"/>
    <property type="project" value="UniProtKB-KW"/>
</dbReference>
<dbReference type="Gene3D" id="1.10.8.270">
    <property type="entry name" value="putative rabgap domain of human tbc1 domain family member 14 like domains"/>
    <property type="match status" value="1"/>
</dbReference>
<dbReference type="SUPFAM" id="SSF47923">
    <property type="entry name" value="Ypt/Rab-GAP domain of gyp1p"/>
    <property type="match status" value="2"/>
</dbReference>
<dbReference type="Proteomes" id="UP001374579">
    <property type="component" value="Unassembled WGS sequence"/>
</dbReference>
<dbReference type="EMBL" id="JBAMIC010004070">
    <property type="protein sequence ID" value="KAK7088695.1"/>
    <property type="molecule type" value="Genomic_DNA"/>
</dbReference>
<protein>
    <recommendedName>
        <fullName evidence="3">Rab-GAP TBC domain-containing protein</fullName>
    </recommendedName>
</protein>
<dbReference type="SMART" id="SM00164">
    <property type="entry name" value="TBC"/>
    <property type="match status" value="1"/>
</dbReference>
<dbReference type="FunFam" id="1.10.10.750:FF:000001">
    <property type="entry name" value="TBC1 domain family member 10A"/>
    <property type="match status" value="1"/>
</dbReference>